<protein>
    <recommendedName>
        <fullName evidence="1">Ras-associating domain-containing protein</fullName>
    </recommendedName>
</protein>
<comment type="caution">
    <text evidence="2">The sequence shown here is derived from an EMBL/GenBank/DDBJ whole genome shotgun (WGS) entry which is preliminary data.</text>
</comment>
<dbReference type="Gene3D" id="3.10.20.90">
    <property type="entry name" value="Phosphatidylinositol 3-kinase Catalytic Subunit, Chain A, domain 1"/>
    <property type="match status" value="1"/>
</dbReference>
<feature type="domain" description="Ras-associating" evidence="1">
    <location>
        <begin position="14"/>
        <end position="84"/>
    </location>
</feature>
<dbReference type="Proteomes" id="UP001634394">
    <property type="component" value="Unassembled WGS sequence"/>
</dbReference>
<evidence type="ECO:0000313" key="2">
    <source>
        <dbReference type="EMBL" id="KAL3843141.1"/>
    </source>
</evidence>
<evidence type="ECO:0000259" key="1">
    <source>
        <dbReference type="Pfam" id="PF00788"/>
    </source>
</evidence>
<evidence type="ECO:0000313" key="4">
    <source>
        <dbReference type="Proteomes" id="UP001634394"/>
    </source>
</evidence>
<dbReference type="InterPro" id="IPR000159">
    <property type="entry name" value="RA_dom"/>
</dbReference>
<name>A0ABD3U171_SINWO</name>
<dbReference type="AlphaFoldDB" id="A0ABD3U171"/>
<organism evidence="2 4">
    <name type="scientific">Sinanodonta woodiana</name>
    <name type="common">Chinese pond mussel</name>
    <name type="synonym">Anodonta woodiana</name>
    <dbReference type="NCBI Taxonomy" id="1069815"/>
    <lineage>
        <taxon>Eukaryota</taxon>
        <taxon>Metazoa</taxon>
        <taxon>Spiralia</taxon>
        <taxon>Lophotrochozoa</taxon>
        <taxon>Mollusca</taxon>
        <taxon>Bivalvia</taxon>
        <taxon>Autobranchia</taxon>
        <taxon>Heteroconchia</taxon>
        <taxon>Palaeoheterodonta</taxon>
        <taxon>Unionida</taxon>
        <taxon>Unionoidea</taxon>
        <taxon>Unionidae</taxon>
        <taxon>Unioninae</taxon>
        <taxon>Sinanodonta</taxon>
    </lineage>
</organism>
<dbReference type="Pfam" id="PF00788">
    <property type="entry name" value="RA"/>
    <property type="match status" value="1"/>
</dbReference>
<sequence length="293" mass="33967">MQTISILVEGRTFYLKVRKTTTCDDVIQYMLNYNGLKENDKDPYILIVSDNTTEKQLSRNASIQKLDTELKLEPNKIHFIMRKKTSIYMPKISIAKRRRLREKSLTTDKKVENDPSTPLDTSKYTQVRKASEQIRRVKQLYELVRVQKRHLSEMYQSLNGTAKFIKQTIRKKSIQSDDLDTSLDEFLKDVNKENMEGFLNFCDVVATKELENLSSVINDALMLDDELPSRVHGEGSFVKMVLPPRRRNYSFSDVDISTLSCESVGMSCDCRKTPCATFTRDYVTIFGYSPEFE</sequence>
<evidence type="ECO:0000313" key="3">
    <source>
        <dbReference type="EMBL" id="KAL3843142.1"/>
    </source>
</evidence>
<reference evidence="2 4" key="1">
    <citation type="submission" date="2024-11" db="EMBL/GenBank/DDBJ databases">
        <title>Chromosome-level genome assembly of the freshwater bivalve Anodonta woodiana.</title>
        <authorList>
            <person name="Chen X."/>
        </authorList>
    </citation>
    <scope>NUCLEOTIDE SEQUENCE [LARGE SCALE GENOMIC DNA]</scope>
    <source>
        <strain evidence="2">MN2024</strain>
        <tissue evidence="2">Gills</tissue>
    </source>
</reference>
<proteinExistence type="predicted"/>
<dbReference type="EMBL" id="JBJQND010000017">
    <property type="protein sequence ID" value="KAL3843141.1"/>
    <property type="molecule type" value="Genomic_DNA"/>
</dbReference>
<gene>
    <name evidence="2" type="ORF">ACJMK2_021093</name>
    <name evidence="3" type="ORF">ACJMK2_021094</name>
</gene>
<accession>A0ABD3U171</accession>
<dbReference type="EMBL" id="JBJQND010000017">
    <property type="protein sequence ID" value="KAL3843142.1"/>
    <property type="molecule type" value="Genomic_DNA"/>
</dbReference>
<keyword evidence="4" id="KW-1185">Reference proteome</keyword>